<protein>
    <submittedName>
        <fullName evidence="1">Uncharacterized protein</fullName>
    </submittedName>
</protein>
<evidence type="ECO:0000313" key="1">
    <source>
        <dbReference type="EMBL" id="KAI3794536.1"/>
    </source>
</evidence>
<evidence type="ECO:0000313" key="2">
    <source>
        <dbReference type="Proteomes" id="UP001056120"/>
    </source>
</evidence>
<name>A0ACB9HGW1_9ASTR</name>
<organism evidence="1 2">
    <name type="scientific">Smallanthus sonchifolius</name>
    <dbReference type="NCBI Taxonomy" id="185202"/>
    <lineage>
        <taxon>Eukaryota</taxon>
        <taxon>Viridiplantae</taxon>
        <taxon>Streptophyta</taxon>
        <taxon>Embryophyta</taxon>
        <taxon>Tracheophyta</taxon>
        <taxon>Spermatophyta</taxon>
        <taxon>Magnoliopsida</taxon>
        <taxon>eudicotyledons</taxon>
        <taxon>Gunneridae</taxon>
        <taxon>Pentapetalae</taxon>
        <taxon>asterids</taxon>
        <taxon>campanulids</taxon>
        <taxon>Asterales</taxon>
        <taxon>Asteraceae</taxon>
        <taxon>Asteroideae</taxon>
        <taxon>Heliantheae alliance</taxon>
        <taxon>Millerieae</taxon>
        <taxon>Smallanthus</taxon>
    </lineage>
</organism>
<accession>A0ACB9HGW1</accession>
<keyword evidence="2" id="KW-1185">Reference proteome</keyword>
<sequence>MECEFISQNEIQRSSAPPISPFTGLKIVINPKSPSESTLFSAPLLLPTSFSCFTVGLGFGIVRISRVG</sequence>
<gene>
    <name evidence="1" type="ORF">L1987_37168</name>
</gene>
<reference evidence="1 2" key="2">
    <citation type="journal article" date="2022" name="Mol. Ecol. Resour.">
        <title>The genomes of chicory, endive, great burdock and yacon provide insights into Asteraceae paleo-polyploidization history and plant inulin production.</title>
        <authorList>
            <person name="Fan W."/>
            <person name="Wang S."/>
            <person name="Wang H."/>
            <person name="Wang A."/>
            <person name="Jiang F."/>
            <person name="Liu H."/>
            <person name="Zhao H."/>
            <person name="Xu D."/>
            <person name="Zhang Y."/>
        </authorList>
    </citation>
    <scope>NUCLEOTIDE SEQUENCE [LARGE SCALE GENOMIC DNA]</scope>
    <source>
        <strain evidence="2">cv. Yunnan</strain>
        <tissue evidence="1">Leaves</tissue>
    </source>
</reference>
<proteinExistence type="predicted"/>
<comment type="caution">
    <text evidence="1">The sequence shown here is derived from an EMBL/GenBank/DDBJ whole genome shotgun (WGS) entry which is preliminary data.</text>
</comment>
<dbReference type="EMBL" id="CM042029">
    <property type="protein sequence ID" value="KAI3794536.1"/>
    <property type="molecule type" value="Genomic_DNA"/>
</dbReference>
<dbReference type="Proteomes" id="UP001056120">
    <property type="component" value="Linkage Group LG12"/>
</dbReference>
<reference evidence="2" key="1">
    <citation type="journal article" date="2022" name="Mol. Ecol. Resour.">
        <title>The genomes of chicory, endive, great burdock and yacon provide insights into Asteraceae palaeo-polyploidization history and plant inulin production.</title>
        <authorList>
            <person name="Fan W."/>
            <person name="Wang S."/>
            <person name="Wang H."/>
            <person name="Wang A."/>
            <person name="Jiang F."/>
            <person name="Liu H."/>
            <person name="Zhao H."/>
            <person name="Xu D."/>
            <person name="Zhang Y."/>
        </authorList>
    </citation>
    <scope>NUCLEOTIDE SEQUENCE [LARGE SCALE GENOMIC DNA]</scope>
    <source>
        <strain evidence="2">cv. Yunnan</strain>
    </source>
</reference>